<dbReference type="PROSITE" id="PS50262">
    <property type="entry name" value="G_PROTEIN_RECEP_F1_2"/>
    <property type="match status" value="1"/>
</dbReference>
<keyword evidence="15" id="KW-1185">Reference proteome</keyword>
<keyword evidence="8 12" id="KW-0472">Membrane</keyword>
<evidence type="ECO:0000313" key="15">
    <source>
        <dbReference type="Proteomes" id="UP000335636"/>
    </source>
</evidence>
<dbReference type="PROSITE" id="PS00237">
    <property type="entry name" value="G_PROTEIN_RECEP_F1_1"/>
    <property type="match status" value="1"/>
</dbReference>
<dbReference type="PRINTS" id="PR00237">
    <property type="entry name" value="GPCRRHODOPSN"/>
</dbReference>
<dbReference type="PANTHER" id="PTHR26452">
    <property type="entry name" value="OLFACTORY RECEPTOR"/>
    <property type="match status" value="1"/>
</dbReference>
<dbReference type="GO" id="GO:0004930">
    <property type="term" value="F:G protein-coupled receptor activity"/>
    <property type="evidence" value="ECO:0007669"/>
    <property type="project" value="UniProtKB-KW"/>
</dbReference>
<dbReference type="InterPro" id="IPR017452">
    <property type="entry name" value="GPCR_Rhodpsn_7TM"/>
</dbReference>
<evidence type="ECO:0000256" key="9">
    <source>
        <dbReference type="ARBA" id="ARBA00023170"/>
    </source>
</evidence>
<dbReference type="AlphaFoldDB" id="A0A5E4BXH8"/>
<feature type="transmembrane region" description="Helical" evidence="12">
    <location>
        <begin position="143"/>
        <end position="161"/>
    </location>
</feature>
<evidence type="ECO:0000256" key="12">
    <source>
        <dbReference type="RuleBase" id="RU363047"/>
    </source>
</evidence>
<evidence type="ECO:0000256" key="4">
    <source>
        <dbReference type="ARBA" id="ARBA00022692"/>
    </source>
</evidence>
<feature type="transmembrane region" description="Helical" evidence="12">
    <location>
        <begin position="29"/>
        <end position="51"/>
    </location>
</feature>
<comment type="similarity">
    <text evidence="11">Belongs to the G-protein coupled receptor 1 family.</text>
</comment>
<feature type="domain" description="G-protein coupled receptors family 1 profile" evidence="13">
    <location>
        <begin position="44"/>
        <end position="293"/>
    </location>
</feature>
<evidence type="ECO:0000256" key="8">
    <source>
        <dbReference type="ARBA" id="ARBA00023136"/>
    </source>
</evidence>
<evidence type="ECO:0000256" key="7">
    <source>
        <dbReference type="ARBA" id="ARBA00023040"/>
    </source>
</evidence>
<feature type="transmembrane region" description="Helical" evidence="12">
    <location>
        <begin position="240"/>
        <end position="260"/>
    </location>
</feature>
<gene>
    <name evidence="14" type="ORF">MONAX_5E020456</name>
</gene>
<keyword evidence="5 12" id="KW-0552">Olfaction</keyword>
<reference evidence="14" key="1">
    <citation type="submission" date="2019-04" db="EMBL/GenBank/DDBJ databases">
        <authorList>
            <person name="Alioto T."/>
            <person name="Alioto T."/>
        </authorList>
    </citation>
    <scope>NUCLEOTIDE SEQUENCE [LARGE SCALE GENOMIC DNA]</scope>
</reference>
<keyword evidence="3 12" id="KW-0716">Sensory transduction</keyword>
<name>A0A5E4BXH8_MARMO</name>
<evidence type="ECO:0000259" key="13">
    <source>
        <dbReference type="PROSITE" id="PS50262"/>
    </source>
</evidence>
<dbReference type="InterPro" id="IPR000725">
    <property type="entry name" value="Olfact_rcpt"/>
</dbReference>
<dbReference type="GO" id="GO:0005886">
    <property type="term" value="C:plasma membrane"/>
    <property type="evidence" value="ECO:0007669"/>
    <property type="project" value="UniProtKB-SubCell"/>
</dbReference>
<dbReference type="SUPFAM" id="SSF81321">
    <property type="entry name" value="Family A G protein-coupled receptor-like"/>
    <property type="match status" value="1"/>
</dbReference>
<dbReference type="InterPro" id="IPR050516">
    <property type="entry name" value="Olfactory_GPCR"/>
</dbReference>
<accession>A0A5E4BXH8</accession>
<evidence type="ECO:0000256" key="1">
    <source>
        <dbReference type="ARBA" id="ARBA00004651"/>
    </source>
</evidence>
<comment type="caution">
    <text evidence="14">The sequence shown here is derived from an EMBL/GenBank/DDBJ whole genome shotgun (WGS) entry which is preliminary data.</text>
</comment>
<keyword evidence="2 12" id="KW-1003">Cell membrane</keyword>
<evidence type="ECO:0000256" key="3">
    <source>
        <dbReference type="ARBA" id="ARBA00022606"/>
    </source>
</evidence>
<keyword evidence="4 11" id="KW-0812">Transmembrane</keyword>
<evidence type="ECO:0000256" key="11">
    <source>
        <dbReference type="RuleBase" id="RU000688"/>
    </source>
</evidence>
<dbReference type="Proteomes" id="UP000335636">
    <property type="component" value="Unassembled WGS sequence"/>
</dbReference>
<feature type="transmembrane region" description="Helical" evidence="12">
    <location>
        <begin position="101"/>
        <end position="123"/>
    </location>
</feature>
<proteinExistence type="inferred from homology"/>
<dbReference type="Gene3D" id="1.20.1070.10">
    <property type="entry name" value="Rhodopsin 7-helix transmembrane proteins"/>
    <property type="match status" value="1"/>
</dbReference>
<organism evidence="14 15">
    <name type="scientific">Marmota monax</name>
    <name type="common">Woodchuck</name>
    <dbReference type="NCBI Taxonomy" id="9995"/>
    <lineage>
        <taxon>Eukaryota</taxon>
        <taxon>Metazoa</taxon>
        <taxon>Chordata</taxon>
        <taxon>Craniata</taxon>
        <taxon>Vertebrata</taxon>
        <taxon>Euteleostomi</taxon>
        <taxon>Mammalia</taxon>
        <taxon>Eutheria</taxon>
        <taxon>Euarchontoglires</taxon>
        <taxon>Glires</taxon>
        <taxon>Rodentia</taxon>
        <taxon>Sciuromorpha</taxon>
        <taxon>Sciuridae</taxon>
        <taxon>Xerinae</taxon>
        <taxon>Marmotini</taxon>
        <taxon>Marmota</taxon>
    </lineage>
</organism>
<feature type="transmembrane region" description="Helical" evidence="12">
    <location>
        <begin position="275"/>
        <end position="295"/>
    </location>
</feature>
<dbReference type="EMBL" id="CABDUW010000691">
    <property type="protein sequence ID" value="VTJ73691.1"/>
    <property type="molecule type" value="Genomic_DNA"/>
</dbReference>
<dbReference type="Pfam" id="PF13853">
    <property type="entry name" value="7tm_4"/>
    <property type="match status" value="1"/>
</dbReference>
<evidence type="ECO:0000256" key="6">
    <source>
        <dbReference type="ARBA" id="ARBA00022989"/>
    </source>
</evidence>
<dbReference type="FunFam" id="1.20.1070.10:FF:000001">
    <property type="entry name" value="Olfactory receptor"/>
    <property type="match status" value="1"/>
</dbReference>
<dbReference type="PRINTS" id="PR00245">
    <property type="entry name" value="OLFACTORYR"/>
</dbReference>
<keyword evidence="7 11" id="KW-0297">G-protein coupled receptor</keyword>
<keyword evidence="9 11" id="KW-0675">Receptor</keyword>
<dbReference type="CDD" id="cd15231">
    <property type="entry name" value="7tmA_OR5V1-like"/>
    <property type="match status" value="1"/>
</dbReference>
<evidence type="ECO:0000256" key="2">
    <source>
        <dbReference type="ARBA" id="ARBA00022475"/>
    </source>
</evidence>
<feature type="transmembrane region" description="Helical" evidence="12">
    <location>
        <begin position="63"/>
        <end position="89"/>
    </location>
</feature>
<comment type="subcellular location">
    <subcellularLocation>
        <location evidence="1 12">Cell membrane</location>
        <topology evidence="1 12">Multi-pass membrane protein</topology>
    </subcellularLocation>
</comment>
<evidence type="ECO:0000313" key="14">
    <source>
        <dbReference type="EMBL" id="VTJ73691.1"/>
    </source>
</evidence>
<protein>
    <recommendedName>
        <fullName evidence="12">Olfactory receptor</fullName>
    </recommendedName>
</protein>
<keyword evidence="6 12" id="KW-1133">Transmembrane helix</keyword>
<keyword evidence="10 11" id="KW-0807">Transducer</keyword>
<dbReference type="GO" id="GO:0004984">
    <property type="term" value="F:olfactory receptor activity"/>
    <property type="evidence" value="ECO:0007669"/>
    <property type="project" value="InterPro"/>
</dbReference>
<feature type="transmembrane region" description="Helical" evidence="12">
    <location>
        <begin position="204"/>
        <end position="228"/>
    </location>
</feature>
<evidence type="ECO:0000256" key="10">
    <source>
        <dbReference type="ARBA" id="ARBA00023224"/>
    </source>
</evidence>
<evidence type="ECO:0000256" key="5">
    <source>
        <dbReference type="ARBA" id="ARBA00022725"/>
    </source>
</evidence>
<sequence length="313" mass="34480">MTPLEMSNQTFVTEFIFLGFSNHSDLQGLFFLVFLVIYLTTLLGNMLIIMATRVSPALHTPMYFFLSNLSFLDICYTSTTIPVLLVNFFREKKTISYEGCLSQIFFFVTSAGTEGVLLAAMAYDRSVAICRPLQYPVLMRVKVCVGLVTGSWLCGLVNSVTHTVLATTLTLCGPHQISHFLCDIPLLLKLSCSDTSVNESVLHVASATIGLSPCLFTAGSYTLIIAAILRIPSAQGRRKAFSTCASHLTVVVLFYGTANFNYDRPREGHSLDTDILVSVLFCVVTPMLNPIIYSLRNKEVQSALRKLAGRQIA</sequence>
<dbReference type="InterPro" id="IPR000276">
    <property type="entry name" value="GPCR_Rhodpsn"/>
</dbReference>